<keyword evidence="3" id="KW-1185">Reference proteome</keyword>
<evidence type="ECO:0000256" key="1">
    <source>
        <dbReference type="SAM" id="MobiDB-lite"/>
    </source>
</evidence>
<feature type="region of interest" description="Disordered" evidence="1">
    <location>
        <begin position="22"/>
        <end position="41"/>
    </location>
</feature>
<reference evidence="3" key="1">
    <citation type="submission" date="2020-02" db="EMBL/GenBank/DDBJ databases">
        <title>Streptomyces sp. ASO4wet.</title>
        <authorList>
            <person name="Risdian C."/>
            <person name="Landwehr W."/>
            <person name="Schupp P."/>
            <person name="Wink J."/>
        </authorList>
    </citation>
    <scope>NUCLEOTIDE SEQUENCE [LARGE SCALE GENOMIC DNA]</scope>
    <source>
        <strain evidence="3">ASO4wet</strain>
    </source>
</reference>
<dbReference type="AlphaFoldDB" id="A0A7T1TBZ2"/>
<proteinExistence type="predicted"/>
<dbReference type="RefSeq" id="WP_197353914.1">
    <property type="nucleotide sequence ID" value="NZ_CP048882.1"/>
</dbReference>
<gene>
    <name evidence="2" type="ORF">G4Z16_31225</name>
</gene>
<dbReference type="KEGG" id="sbat:G4Z16_31225"/>
<sequence>MFPIEGPIVADATRHLAHSALPDAPVVPDPEKPPKVHRSRQTLARTLRTLADRLEPPRCVDPAFQPRTQ</sequence>
<evidence type="ECO:0000313" key="3">
    <source>
        <dbReference type="Proteomes" id="UP000595046"/>
    </source>
</evidence>
<protein>
    <submittedName>
        <fullName evidence="2">Uncharacterized protein</fullName>
    </submittedName>
</protein>
<dbReference type="Proteomes" id="UP000595046">
    <property type="component" value="Chromosome"/>
</dbReference>
<dbReference type="EMBL" id="CP048882">
    <property type="protein sequence ID" value="QPP10156.1"/>
    <property type="molecule type" value="Genomic_DNA"/>
</dbReference>
<organism evidence="2 3">
    <name type="scientific">Streptomyces bathyalis</name>
    <dbReference type="NCBI Taxonomy" id="2710756"/>
    <lineage>
        <taxon>Bacteria</taxon>
        <taxon>Bacillati</taxon>
        <taxon>Actinomycetota</taxon>
        <taxon>Actinomycetes</taxon>
        <taxon>Kitasatosporales</taxon>
        <taxon>Streptomycetaceae</taxon>
        <taxon>Streptomyces</taxon>
    </lineage>
</organism>
<accession>A0A7T1TBZ2</accession>
<evidence type="ECO:0000313" key="2">
    <source>
        <dbReference type="EMBL" id="QPP10156.1"/>
    </source>
</evidence>
<name>A0A7T1TBZ2_9ACTN</name>